<evidence type="ECO:0000313" key="4">
    <source>
        <dbReference type="EMBL" id="RSO58339.1"/>
    </source>
</evidence>
<dbReference type="EMBL" id="CP095407">
    <property type="protein sequence ID" value="USU93240.1"/>
    <property type="molecule type" value="Genomic_DNA"/>
</dbReference>
<evidence type="ECO:0000313" key="3">
    <source>
        <dbReference type="EMBL" id="GEA68323.1"/>
    </source>
</evidence>
<evidence type="ECO:0000313" key="6">
    <source>
        <dbReference type="Proteomes" id="UP000076152"/>
    </source>
</evidence>
<evidence type="ECO:0000313" key="1">
    <source>
        <dbReference type="EMBL" id="AMX18987.1"/>
    </source>
</evidence>
<proteinExistence type="predicted"/>
<dbReference type="Proteomes" id="UP000317717">
    <property type="component" value="Unassembled WGS sequence"/>
</dbReference>
<dbReference type="EMBL" id="RFEW01000010">
    <property type="protein sequence ID" value="RSO58339.1"/>
    <property type="molecule type" value="Genomic_DNA"/>
</dbReference>
<dbReference type="RefSeq" id="WP_005070027.1">
    <property type="nucleotide sequence ID" value="NZ_AP021936.1"/>
</dbReference>
<accession>A0A0Q1RKN2</accession>
<evidence type="ECO:0000313" key="7">
    <source>
        <dbReference type="Proteomes" id="UP000271320"/>
    </source>
</evidence>
<dbReference type="Proteomes" id="UP000076152">
    <property type="component" value="Chromosome"/>
</dbReference>
<dbReference type="AlphaFoldDB" id="A0A0Q1RKN2"/>
<reference evidence="3 8" key="3">
    <citation type="submission" date="2019-06" db="EMBL/GenBank/DDBJ databases">
        <title>Whole genome shotgun sequence of Acinetobacter pittii NBRC 110514.</title>
        <authorList>
            <person name="Hosoyama A."/>
            <person name="Uohara A."/>
            <person name="Ohji S."/>
            <person name="Ichikawa N."/>
        </authorList>
    </citation>
    <scope>NUCLEOTIDE SEQUENCE [LARGE SCALE GENOMIC DNA]</scope>
    <source>
        <strain evidence="3 8">NBRC 110514</strain>
    </source>
</reference>
<dbReference type="EMBL" id="CP015145">
    <property type="protein sequence ID" value="AMX18987.1"/>
    <property type="molecule type" value="Genomic_DNA"/>
</dbReference>
<evidence type="ECO:0000313" key="2">
    <source>
        <dbReference type="EMBL" id="BBQ49277.1"/>
    </source>
</evidence>
<dbReference type="Proteomes" id="UP000515758">
    <property type="component" value="Chromosome"/>
</dbReference>
<gene>
    <name evidence="4" type="ORF">EA752_13240</name>
    <name evidence="1" type="ORF">IEC338SC_1851</name>
    <name evidence="5" type="ORF">MWH18_12805</name>
    <name evidence="3" type="ORF">PA3_24810</name>
    <name evidence="2" type="ORF">WP2W18E11_22750</name>
</gene>
<dbReference type="EMBL" id="AP021936">
    <property type="protein sequence ID" value="BBQ49277.1"/>
    <property type="molecule type" value="Genomic_DNA"/>
</dbReference>
<evidence type="ECO:0000313" key="8">
    <source>
        <dbReference type="Proteomes" id="UP000317717"/>
    </source>
</evidence>
<reference evidence="5" key="5">
    <citation type="submission" date="2022-04" db="EMBL/GenBank/DDBJ databases">
        <title>Emergence of ST220 Acinetobacter pittii strain in bloodstream infection, which co-producing chromosomal NDM-1 and OXA-820 carbapenemases.</title>
        <authorList>
            <person name="Tian C."/>
            <person name="Xing M."/>
            <person name="Fu L."/>
            <person name="Xia D."/>
        </authorList>
    </citation>
    <scope>NUCLEOTIDE SEQUENCE</scope>
    <source>
        <strain evidence="5">TCM</strain>
    </source>
</reference>
<protein>
    <submittedName>
        <fullName evidence="3">Uncharacterized protein</fullName>
    </submittedName>
</protein>
<name>A0A0Q1RKN2_ACIPI</name>
<dbReference type="EMBL" id="BJLJ01000010">
    <property type="protein sequence ID" value="GEA68323.1"/>
    <property type="molecule type" value="Genomic_DNA"/>
</dbReference>
<reference evidence="1 6" key="1">
    <citation type="submission" date="2016-04" db="EMBL/GenBank/DDBJ databases">
        <title>Complete genome sequencing of OXA-72 bearing Acinetobacter pittii strain IEC338SC.</title>
        <authorList>
            <person name="Brasiliense D.M."/>
            <person name="Lima K.V."/>
            <person name="Souza C.O."/>
            <person name="Dutra L.G."/>
            <person name="Mamizuka E.M."/>
            <person name="Perez-Chaparro P.J."/>
            <person name="McCulloch J.A."/>
        </authorList>
    </citation>
    <scope>NUCLEOTIDE SEQUENCE [LARGE SCALE GENOMIC DNA]</scope>
    <source>
        <strain evidence="1 6">IEC338SC</strain>
    </source>
</reference>
<evidence type="ECO:0000313" key="9">
    <source>
        <dbReference type="Proteomes" id="UP000515758"/>
    </source>
</evidence>
<reference evidence="4 7" key="2">
    <citation type="submission" date="2018-10" db="EMBL/GenBank/DDBJ databases">
        <title>GWAS and RNA-Seq identify cryptic mechanisms of antimicrobial resistance in Acinetobacter baumannii.</title>
        <authorList>
            <person name="Sahl J.W."/>
        </authorList>
    </citation>
    <scope>NUCLEOTIDE SEQUENCE [LARGE SCALE GENOMIC DNA]</scope>
    <source>
        <strain evidence="4 7">TG41884</strain>
    </source>
</reference>
<dbReference type="Proteomes" id="UP001055514">
    <property type="component" value="Chromosome"/>
</dbReference>
<evidence type="ECO:0000313" key="5">
    <source>
        <dbReference type="EMBL" id="USU93240.1"/>
    </source>
</evidence>
<reference evidence="2 9" key="4">
    <citation type="submission" date="2019-12" db="EMBL/GenBank/DDBJ databases">
        <title>complete genome sequences of Acinetobacter pittii str. WP2-W18-ESBL-11 isolated from wastewater treatment plant effluent.</title>
        <authorList>
            <person name="Sekizuka T."/>
            <person name="Itokawa K."/>
            <person name="Yatsu K."/>
            <person name="Inamine Y."/>
            <person name="Kuroda M."/>
        </authorList>
    </citation>
    <scope>NUCLEOTIDE SEQUENCE [LARGE SCALE GENOMIC DNA]</scope>
    <source>
        <strain evidence="2 9">WP2-W18-ESBL-11</strain>
    </source>
</reference>
<dbReference type="Proteomes" id="UP000271320">
    <property type="component" value="Unassembled WGS sequence"/>
</dbReference>
<organism evidence="3 8">
    <name type="scientific">Acinetobacter pittii</name>
    <name type="common">Acinetobacter genomosp. 3</name>
    <dbReference type="NCBI Taxonomy" id="48296"/>
    <lineage>
        <taxon>Bacteria</taxon>
        <taxon>Pseudomonadati</taxon>
        <taxon>Pseudomonadota</taxon>
        <taxon>Gammaproteobacteria</taxon>
        <taxon>Moraxellales</taxon>
        <taxon>Moraxellaceae</taxon>
        <taxon>Acinetobacter</taxon>
        <taxon>Acinetobacter calcoaceticus/baumannii complex</taxon>
    </lineage>
</organism>
<sequence>MKDWQCKYCNGYIMVNHSKISVGEKVYFLVYKFDAKNERKKLYKKGIVVARYDNILHIESRKKTYKIEQAKVYPLGAPMPFVYNMFWVCGCPCTLQN</sequence>